<sequence>MFDRRSIPRSGRPIRHPLAAALGAATIAVAAIIPPAPTHAGDAPESVQSQGPAPDSTSPNDGTTEDLGTRIKRQVREALQQAGIDSSNDTAPDGGTVRIDGNATIDARSRSVTTTARNGPDGAPSTARTCVGSIGGGGGADVQITGKLVVKRSGTTNECECDSPGAACESQPAD</sequence>
<feature type="compositionally biased region" description="Polar residues" evidence="1">
    <location>
        <begin position="46"/>
        <end position="62"/>
    </location>
</feature>
<evidence type="ECO:0000313" key="3">
    <source>
        <dbReference type="EMBL" id="MBP5857143.1"/>
    </source>
</evidence>
<evidence type="ECO:0000256" key="2">
    <source>
        <dbReference type="SAM" id="SignalP"/>
    </source>
</evidence>
<feature type="chain" id="PRO_5035297745" description="DUF5666 domain-containing protein" evidence="2">
    <location>
        <begin position="31"/>
        <end position="174"/>
    </location>
</feature>
<accession>A0A8J7S219</accession>
<gene>
    <name evidence="3" type="ORF">KAJ83_08985</name>
</gene>
<feature type="region of interest" description="Disordered" evidence="1">
    <location>
        <begin position="155"/>
        <end position="174"/>
    </location>
</feature>
<organism evidence="3 4">
    <name type="scientific">Marivibrio halodurans</name>
    <dbReference type="NCBI Taxonomy" id="2039722"/>
    <lineage>
        <taxon>Bacteria</taxon>
        <taxon>Pseudomonadati</taxon>
        <taxon>Pseudomonadota</taxon>
        <taxon>Alphaproteobacteria</taxon>
        <taxon>Rhodospirillales</taxon>
        <taxon>Rhodospirillaceae</taxon>
        <taxon>Marivibrio</taxon>
    </lineage>
</organism>
<dbReference type="AlphaFoldDB" id="A0A8J7S219"/>
<dbReference type="Proteomes" id="UP000672602">
    <property type="component" value="Unassembled WGS sequence"/>
</dbReference>
<proteinExistence type="predicted"/>
<comment type="caution">
    <text evidence="3">The sequence shown here is derived from an EMBL/GenBank/DDBJ whole genome shotgun (WGS) entry which is preliminary data.</text>
</comment>
<reference evidence="3" key="1">
    <citation type="submission" date="2021-04" db="EMBL/GenBank/DDBJ databases">
        <authorList>
            <person name="Zhang D.-C."/>
        </authorList>
    </citation>
    <scope>NUCLEOTIDE SEQUENCE</scope>
    <source>
        <strain evidence="3">CGMCC 1.15697</strain>
    </source>
</reference>
<protein>
    <recommendedName>
        <fullName evidence="5">DUF5666 domain-containing protein</fullName>
    </recommendedName>
</protein>
<keyword evidence="2" id="KW-0732">Signal</keyword>
<feature type="region of interest" description="Disordered" evidence="1">
    <location>
        <begin position="36"/>
        <end position="127"/>
    </location>
</feature>
<feature type="signal peptide" evidence="2">
    <location>
        <begin position="1"/>
        <end position="30"/>
    </location>
</feature>
<name>A0A8J7S219_9PROT</name>
<evidence type="ECO:0000313" key="4">
    <source>
        <dbReference type="Proteomes" id="UP000672602"/>
    </source>
</evidence>
<dbReference type="RefSeq" id="WP_210681703.1">
    <property type="nucleotide sequence ID" value="NZ_JAGMWN010000003.1"/>
</dbReference>
<keyword evidence="4" id="KW-1185">Reference proteome</keyword>
<dbReference type="EMBL" id="JAGMWN010000003">
    <property type="protein sequence ID" value="MBP5857143.1"/>
    <property type="molecule type" value="Genomic_DNA"/>
</dbReference>
<evidence type="ECO:0008006" key="5">
    <source>
        <dbReference type="Google" id="ProtNLM"/>
    </source>
</evidence>
<evidence type="ECO:0000256" key="1">
    <source>
        <dbReference type="SAM" id="MobiDB-lite"/>
    </source>
</evidence>